<dbReference type="EMBL" id="BGPR01084202">
    <property type="protein sequence ID" value="GBL94470.1"/>
    <property type="molecule type" value="Genomic_DNA"/>
</dbReference>
<proteinExistence type="predicted"/>
<evidence type="ECO:0000313" key="3">
    <source>
        <dbReference type="Proteomes" id="UP000499080"/>
    </source>
</evidence>
<keyword evidence="3" id="KW-1185">Reference proteome</keyword>
<evidence type="ECO:0000256" key="1">
    <source>
        <dbReference type="SAM" id="MobiDB-lite"/>
    </source>
</evidence>
<protein>
    <recommendedName>
        <fullName evidence="4">C2H2-type domain-containing protein</fullName>
    </recommendedName>
</protein>
<gene>
    <name evidence="2" type="ORF">AVEN_219708_1</name>
</gene>
<dbReference type="AlphaFoldDB" id="A0A4Y2BQJ7"/>
<dbReference type="OrthoDB" id="6437298at2759"/>
<comment type="caution">
    <text evidence="2">The sequence shown here is derived from an EMBL/GenBank/DDBJ whole genome shotgun (WGS) entry which is preliminary data.</text>
</comment>
<sequence>MIFEGSDDDDDSCNYSQASPRSDDEESDDAEPRPGLSSRGLAFIENYSSENLDNAVIINEINRRRNQRYNAEEVMFQARIDLEQIPPRLQATPLVAAVEAISYRGKDRDRRINLWLHKGQYDAIKSLIGFYGSKFYCEPCDKPFDHFENHRCGHVCLICMRSDCLPGQSQRCLDCDRLCRSASCFENHKATPGRRQKSLCDNVIFFILFI</sequence>
<dbReference type="Proteomes" id="UP000499080">
    <property type="component" value="Unassembled WGS sequence"/>
</dbReference>
<organism evidence="2 3">
    <name type="scientific">Araneus ventricosus</name>
    <name type="common">Orbweaver spider</name>
    <name type="synonym">Epeira ventricosa</name>
    <dbReference type="NCBI Taxonomy" id="182803"/>
    <lineage>
        <taxon>Eukaryota</taxon>
        <taxon>Metazoa</taxon>
        <taxon>Ecdysozoa</taxon>
        <taxon>Arthropoda</taxon>
        <taxon>Chelicerata</taxon>
        <taxon>Arachnida</taxon>
        <taxon>Araneae</taxon>
        <taxon>Araneomorphae</taxon>
        <taxon>Entelegynae</taxon>
        <taxon>Araneoidea</taxon>
        <taxon>Araneidae</taxon>
        <taxon>Araneus</taxon>
    </lineage>
</organism>
<feature type="region of interest" description="Disordered" evidence="1">
    <location>
        <begin position="1"/>
        <end position="38"/>
    </location>
</feature>
<name>A0A4Y2BQJ7_ARAVE</name>
<reference evidence="2 3" key="1">
    <citation type="journal article" date="2019" name="Sci. Rep.">
        <title>Orb-weaving spider Araneus ventricosus genome elucidates the spidroin gene catalogue.</title>
        <authorList>
            <person name="Kono N."/>
            <person name="Nakamura H."/>
            <person name="Ohtoshi R."/>
            <person name="Moran D.A.P."/>
            <person name="Shinohara A."/>
            <person name="Yoshida Y."/>
            <person name="Fujiwara M."/>
            <person name="Mori M."/>
            <person name="Tomita M."/>
            <person name="Arakawa K."/>
        </authorList>
    </citation>
    <scope>NUCLEOTIDE SEQUENCE [LARGE SCALE GENOMIC DNA]</scope>
</reference>
<evidence type="ECO:0008006" key="4">
    <source>
        <dbReference type="Google" id="ProtNLM"/>
    </source>
</evidence>
<accession>A0A4Y2BQJ7</accession>
<feature type="compositionally biased region" description="Acidic residues" evidence="1">
    <location>
        <begin position="1"/>
        <end position="12"/>
    </location>
</feature>
<evidence type="ECO:0000313" key="2">
    <source>
        <dbReference type="EMBL" id="GBL94470.1"/>
    </source>
</evidence>